<evidence type="ECO:0000313" key="2">
    <source>
        <dbReference type="Proteomes" id="UP000006591"/>
    </source>
</evidence>
<organism evidence="1">
    <name type="scientific">Oryza nivara</name>
    <name type="common">Indian wild rice</name>
    <name type="synonym">Oryza sativa f. spontanea</name>
    <dbReference type="NCBI Taxonomy" id="4536"/>
    <lineage>
        <taxon>Eukaryota</taxon>
        <taxon>Viridiplantae</taxon>
        <taxon>Streptophyta</taxon>
        <taxon>Embryophyta</taxon>
        <taxon>Tracheophyta</taxon>
        <taxon>Spermatophyta</taxon>
        <taxon>Magnoliopsida</taxon>
        <taxon>Liliopsida</taxon>
        <taxon>Poales</taxon>
        <taxon>Poaceae</taxon>
        <taxon>BOP clade</taxon>
        <taxon>Oryzoideae</taxon>
        <taxon>Oryzeae</taxon>
        <taxon>Oryzinae</taxon>
        <taxon>Oryza</taxon>
    </lineage>
</organism>
<accession>A0A0E0IPX8</accession>
<reference evidence="1" key="2">
    <citation type="submission" date="2018-04" db="EMBL/GenBank/DDBJ databases">
        <title>OnivRS2 (Oryza nivara Reference Sequence Version 2).</title>
        <authorList>
            <person name="Zhang J."/>
            <person name="Kudrna D."/>
            <person name="Lee S."/>
            <person name="Talag J."/>
            <person name="Rajasekar S."/>
            <person name="Welchert J."/>
            <person name="Hsing Y.-I."/>
            <person name="Wing R.A."/>
        </authorList>
    </citation>
    <scope>NUCLEOTIDE SEQUENCE [LARGE SCALE GENOMIC DNA]</scope>
</reference>
<sequence>MYLLLIHRECLLEMVGLRYHSDHRFCRMLTMHITAPALWESGAMCFAKGMVLWWQGLIRRRSFGPIEMAAWEELRVIPTLQMKDYWTLLLRSVGSHMLGGLPLIKPSEKVSLLRIA</sequence>
<keyword evidence="2" id="KW-1185">Reference proteome</keyword>
<dbReference type="HOGENOM" id="CLU_2100834_0_0_1"/>
<reference evidence="1" key="1">
    <citation type="submission" date="2015-04" db="UniProtKB">
        <authorList>
            <consortium name="EnsemblPlants"/>
        </authorList>
    </citation>
    <scope>IDENTIFICATION</scope>
    <source>
        <strain evidence="1">SL10</strain>
    </source>
</reference>
<evidence type="ECO:0000313" key="1">
    <source>
        <dbReference type="EnsemblPlants" id="ONIVA10G03350.1"/>
    </source>
</evidence>
<name>A0A0E0IPX8_ORYNI</name>
<dbReference type="AlphaFoldDB" id="A0A0E0IPX8"/>
<protein>
    <submittedName>
        <fullName evidence="1">Uncharacterized protein</fullName>
    </submittedName>
</protein>
<dbReference type="Proteomes" id="UP000006591">
    <property type="component" value="Chromosome 10"/>
</dbReference>
<dbReference type="EnsemblPlants" id="ONIVA10G03350.1">
    <property type="protein sequence ID" value="ONIVA10G03350.1"/>
    <property type="gene ID" value="ONIVA10G03350"/>
</dbReference>
<proteinExistence type="predicted"/>
<dbReference type="Gramene" id="ONIVA10G03350.1">
    <property type="protein sequence ID" value="ONIVA10G03350.1"/>
    <property type="gene ID" value="ONIVA10G03350"/>
</dbReference>